<dbReference type="AlphaFoldDB" id="D9WWH8"/>
<reference evidence="2 3" key="1">
    <citation type="submission" date="2009-02" db="EMBL/GenBank/DDBJ databases">
        <title>Annotation of Streptomyces hygroscopicus strain ATCC 53653.</title>
        <authorList>
            <consortium name="The Broad Institute Genome Sequencing Platform"/>
            <consortium name="Broad Institute Microbial Sequencing Center"/>
            <person name="Fischbach M."/>
            <person name="Godfrey P."/>
            <person name="Ward D."/>
            <person name="Young S."/>
            <person name="Zeng Q."/>
            <person name="Koehrsen M."/>
            <person name="Alvarado L."/>
            <person name="Berlin A.M."/>
            <person name="Bochicchio J."/>
            <person name="Borenstein D."/>
            <person name="Chapman S.B."/>
            <person name="Chen Z."/>
            <person name="Engels R."/>
            <person name="Freedman E."/>
            <person name="Gellesch M."/>
            <person name="Goldberg J."/>
            <person name="Griggs A."/>
            <person name="Gujja S."/>
            <person name="Heilman E.R."/>
            <person name="Heiman D.I."/>
            <person name="Hepburn T.A."/>
            <person name="Howarth C."/>
            <person name="Jen D."/>
            <person name="Larson L."/>
            <person name="Lewis B."/>
            <person name="Mehta T."/>
            <person name="Park D."/>
            <person name="Pearson M."/>
            <person name="Richards J."/>
            <person name="Roberts A."/>
            <person name="Saif S."/>
            <person name="Shea T.D."/>
            <person name="Shenoy N."/>
            <person name="Sisk P."/>
            <person name="Stolte C."/>
            <person name="Sykes S.N."/>
            <person name="Thomson T."/>
            <person name="Walk T."/>
            <person name="White J."/>
            <person name="Yandava C."/>
            <person name="Straight P."/>
            <person name="Clardy J."/>
            <person name="Hung D."/>
            <person name="Kolter R."/>
            <person name="Mekalanos J."/>
            <person name="Walker S."/>
            <person name="Walsh C.T."/>
            <person name="Wieland-Brown L.C."/>
            <person name="Haas B."/>
            <person name="Nusbaum C."/>
            <person name="Birren B."/>
        </authorList>
    </citation>
    <scope>NUCLEOTIDE SEQUENCE [LARGE SCALE GENOMIC DNA]</scope>
    <source>
        <strain evidence="2 3">ATCC 53653</strain>
    </source>
</reference>
<organism evidence="2 3">
    <name type="scientific">Streptomyces himastatinicus ATCC 53653</name>
    <dbReference type="NCBI Taxonomy" id="457427"/>
    <lineage>
        <taxon>Bacteria</taxon>
        <taxon>Bacillati</taxon>
        <taxon>Actinomycetota</taxon>
        <taxon>Actinomycetes</taxon>
        <taxon>Kitasatosporales</taxon>
        <taxon>Streptomycetaceae</taxon>
        <taxon>Streptomyces</taxon>
        <taxon>Streptomyces violaceusniger group</taxon>
    </lineage>
</organism>
<feature type="non-terminal residue" evidence="2">
    <location>
        <position position="73"/>
    </location>
</feature>
<keyword evidence="3" id="KW-1185">Reference proteome</keyword>
<evidence type="ECO:0000256" key="1">
    <source>
        <dbReference type="SAM" id="MobiDB-lite"/>
    </source>
</evidence>
<dbReference type="STRING" id="457427.SSOG_08318"/>
<feature type="non-terminal residue" evidence="2">
    <location>
        <position position="1"/>
    </location>
</feature>
<sequence>RRSRRRSPPPVSGRPSSCTAPTTAASAPTWSTAPRTTSRRAPGWNWSRARATSCTWSSPSGSTARCWTGSRPS</sequence>
<dbReference type="EMBL" id="GG657754">
    <property type="protein sequence ID" value="EFL28604.1"/>
    <property type="molecule type" value="Genomic_DNA"/>
</dbReference>
<evidence type="ECO:0000313" key="2">
    <source>
        <dbReference type="EMBL" id="EFL28604.1"/>
    </source>
</evidence>
<protein>
    <submittedName>
        <fullName evidence="2">Uncharacterized protein</fullName>
    </submittedName>
</protein>
<name>D9WWH8_9ACTN</name>
<evidence type="ECO:0000313" key="3">
    <source>
        <dbReference type="Proteomes" id="UP000003963"/>
    </source>
</evidence>
<dbReference type="Proteomes" id="UP000003963">
    <property type="component" value="Unassembled WGS sequence"/>
</dbReference>
<feature type="region of interest" description="Disordered" evidence="1">
    <location>
        <begin position="1"/>
        <end position="73"/>
    </location>
</feature>
<gene>
    <name evidence="2" type="ORF">SSOG_08318</name>
</gene>
<feature type="compositionally biased region" description="Polar residues" evidence="1">
    <location>
        <begin position="50"/>
        <end position="73"/>
    </location>
</feature>
<dbReference type="HOGENOM" id="CLU_2711030_0_0_11"/>
<proteinExistence type="predicted"/>
<feature type="compositionally biased region" description="Low complexity" evidence="1">
    <location>
        <begin position="13"/>
        <end position="42"/>
    </location>
</feature>
<accession>D9WWH8</accession>